<dbReference type="PANTHER" id="PTHR33116">
    <property type="entry name" value="REVERSE TRANSCRIPTASE ZINC-BINDING DOMAIN-CONTAINING PROTEIN-RELATED-RELATED"/>
    <property type="match status" value="1"/>
</dbReference>
<dbReference type="PANTHER" id="PTHR33116:SF84">
    <property type="entry name" value="RNA-DIRECTED DNA POLYMERASE"/>
    <property type="match status" value="1"/>
</dbReference>
<reference evidence="3" key="1">
    <citation type="submission" date="2016-04" db="EMBL/GenBank/DDBJ databases">
        <title>Cephalotus genome sequencing.</title>
        <authorList>
            <person name="Fukushima K."/>
            <person name="Hasebe M."/>
            <person name="Fang X."/>
        </authorList>
    </citation>
    <scope>NUCLEOTIDE SEQUENCE [LARGE SCALE GENOMIC DNA]</scope>
    <source>
        <strain evidence="3">cv. St1</strain>
    </source>
</reference>
<evidence type="ECO:0000313" key="3">
    <source>
        <dbReference type="Proteomes" id="UP000187406"/>
    </source>
</evidence>
<dbReference type="InterPro" id="IPR026960">
    <property type="entry name" value="RVT-Znf"/>
</dbReference>
<feature type="non-terminal residue" evidence="2">
    <location>
        <position position="167"/>
    </location>
</feature>
<name>A0A1Q3DIF1_CEPFO</name>
<evidence type="ECO:0000313" key="2">
    <source>
        <dbReference type="EMBL" id="GAV92316.1"/>
    </source>
</evidence>
<sequence length="167" mass="19313">RQRDSIGWRSAGGIFTHKSAWESLRLSASTVPWAKVVWFRGAIPKHSFCLWLTFRKAHLTLDKLHGFGVVQQGLCPFGCGQQETLDHLFFACPYTKSVWSKVLELNNCPPPIDWNWETMATWALGHAVGSHFHRWMRRVGLVVAVYHCWRERNNRIFRKMAAPSSHL</sequence>
<organism evidence="2 3">
    <name type="scientific">Cephalotus follicularis</name>
    <name type="common">Albany pitcher plant</name>
    <dbReference type="NCBI Taxonomy" id="3775"/>
    <lineage>
        <taxon>Eukaryota</taxon>
        <taxon>Viridiplantae</taxon>
        <taxon>Streptophyta</taxon>
        <taxon>Embryophyta</taxon>
        <taxon>Tracheophyta</taxon>
        <taxon>Spermatophyta</taxon>
        <taxon>Magnoliopsida</taxon>
        <taxon>eudicotyledons</taxon>
        <taxon>Gunneridae</taxon>
        <taxon>Pentapetalae</taxon>
        <taxon>rosids</taxon>
        <taxon>fabids</taxon>
        <taxon>Oxalidales</taxon>
        <taxon>Cephalotaceae</taxon>
        <taxon>Cephalotus</taxon>
    </lineage>
</organism>
<dbReference type="OrthoDB" id="1743286at2759"/>
<protein>
    <submittedName>
        <fullName evidence="2">Zf-RVT domain-containing protein</fullName>
    </submittedName>
</protein>
<dbReference type="EMBL" id="BDDD01009441">
    <property type="protein sequence ID" value="GAV92316.1"/>
    <property type="molecule type" value="Genomic_DNA"/>
</dbReference>
<dbReference type="Proteomes" id="UP000187406">
    <property type="component" value="Unassembled WGS sequence"/>
</dbReference>
<feature type="non-terminal residue" evidence="2">
    <location>
        <position position="1"/>
    </location>
</feature>
<gene>
    <name evidence="2" type="ORF">CFOL_v3_35696</name>
</gene>
<feature type="domain" description="Reverse transcriptase zinc-binding" evidence="1">
    <location>
        <begin position="15"/>
        <end position="99"/>
    </location>
</feature>
<dbReference type="Pfam" id="PF13966">
    <property type="entry name" value="zf-RVT"/>
    <property type="match status" value="1"/>
</dbReference>
<comment type="caution">
    <text evidence="2">The sequence shown here is derived from an EMBL/GenBank/DDBJ whole genome shotgun (WGS) entry which is preliminary data.</text>
</comment>
<dbReference type="AlphaFoldDB" id="A0A1Q3DIF1"/>
<evidence type="ECO:0000259" key="1">
    <source>
        <dbReference type="Pfam" id="PF13966"/>
    </source>
</evidence>
<accession>A0A1Q3DIF1</accession>
<keyword evidence="3" id="KW-1185">Reference proteome</keyword>
<dbReference type="InParanoid" id="A0A1Q3DIF1"/>
<proteinExistence type="predicted"/>